<dbReference type="AlphaFoldDB" id="A0A6L2K0A0"/>
<dbReference type="EMBL" id="BKCJ010001609">
    <property type="protein sequence ID" value="GEU42736.1"/>
    <property type="molecule type" value="Genomic_DNA"/>
</dbReference>
<accession>A0A6L2K0A0</accession>
<name>A0A6L2K0A0_TANCI</name>
<sequence length="95" mass="10703">MIAFDSSTRVKPKVRMKSDIGFGVDAAMDIKEKHQVFTAASEDISVARQKVDAVGYCCQIVLLRRMMLLSQVKTVSAKCCCSMKKYSKYLMLLEQ</sequence>
<proteinExistence type="predicted"/>
<evidence type="ECO:0000313" key="1">
    <source>
        <dbReference type="EMBL" id="GEU42736.1"/>
    </source>
</evidence>
<comment type="caution">
    <text evidence="1">The sequence shown here is derived from an EMBL/GenBank/DDBJ whole genome shotgun (WGS) entry which is preliminary data.</text>
</comment>
<protein>
    <submittedName>
        <fullName evidence="1">Uncharacterized protein</fullName>
    </submittedName>
</protein>
<gene>
    <name evidence="1" type="ORF">Tci_014714</name>
</gene>
<reference evidence="1" key="1">
    <citation type="journal article" date="2019" name="Sci. Rep.">
        <title>Draft genome of Tanacetum cinerariifolium, the natural source of mosquito coil.</title>
        <authorList>
            <person name="Yamashiro T."/>
            <person name="Shiraishi A."/>
            <person name="Satake H."/>
            <person name="Nakayama K."/>
        </authorList>
    </citation>
    <scope>NUCLEOTIDE SEQUENCE</scope>
</reference>
<organism evidence="1">
    <name type="scientific">Tanacetum cinerariifolium</name>
    <name type="common">Dalmatian daisy</name>
    <name type="synonym">Chrysanthemum cinerariifolium</name>
    <dbReference type="NCBI Taxonomy" id="118510"/>
    <lineage>
        <taxon>Eukaryota</taxon>
        <taxon>Viridiplantae</taxon>
        <taxon>Streptophyta</taxon>
        <taxon>Embryophyta</taxon>
        <taxon>Tracheophyta</taxon>
        <taxon>Spermatophyta</taxon>
        <taxon>Magnoliopsida</taxon>
        <taxon>eudicotyledons</taxon>
        <taxon>Gunneridae</taxon>
        <taxon>Pentapetalae</taxon>
        <taxon>asterids</taxon>
        <taxon>campanulids</taxon>
        <taxon>Asterales</taxon>
        <taxon>Asteraceae</taxon>
        <taxon>Asteroideae</taxon>
        <taxon>Anthemideae</taxon>
        <taxon>Anthemidinae</taxon>
        <taxon>Tanacetum</taxon>
    </lineage>
</organism>